<dbReference type="EMBL" id="CP065673">
    <property type="protein sequence ID" value="QPS21443.1"/>
    <property type="molecule type" value="Genomic_DNA"/>
</dbReference>
<keyword evidence="1" id="KW-0732">Signal</keyword>
<evidence type="ECO:0000313" key="4">
    <source>
        <dbReference type="Proteomes" id="UP000248897"/>
    </source>
</evidence>
<dbReference type="Proteomes" id="UP000594967">
    <property type="component" value="Chromosome"/>
</dbReference>
<accession>A0A2X4UDQ1</accession>
<dbReference type="Gene3D" id="3.30.1150.10">
    <property type="match status" value="1"/>
</dbReference>
<dbReference type="GO" id="GO:0043213">
    <property type="term" value="P:bacteriocin transport"/>
    <property type="evidence" value="ECO:0007669"/>
    <property type="project" value="InterPro"/>
</dbReference>
<dbReference type="RefSeq" id="WP_063199295.1">
    <property type="nucleotide sequence ID" value="NZ_CAMITG010000003.1"/>
</dbReference>
<evidence type="ECO:0000313" key="5">
    <source>
        <dbReference type="Proteomes" id="UP000594967"/>
    </source>
</evidence>
<dbReference type="GO" id="GO:0016020">
    <property type="term" value="C:membrane"/>
    <property type="evidence" value="ECO:0007669"/>
    <property type="project" value="InterPro"/>
</dbReference>
<gene>
    <name evidence="3" type="primary">tolA_2</name>
    <name evidence="2" type="ORF">I6G64_03195</name>
    <name evidence="3" type="ORF">NCTC12961_02233</name>
</gene>
<dbReference type="PROSITE" id="PS51257">
    <property type="entry name" value="PROKAR_LIPOPROTEIN"/>
    <property type="match status" value="1"/>
</dbReference>
<reference evidence="3 4" key="1">
    <citation type="submission" date="2018-06" db="EMBL/GenBank/DDBJ databases">
        <authorList>
            <consortium name="Pathogen Informatics"/>
            <person name="Doyle S."/>
        </authorList>
    </citation>
    <scope>NUCLEOTIDE SEQUENCE [LARGE SCALE GENOMIC DNA]</scope>
    <source>
        <strain evidence="3 4">NCTC12961</strain>
    </source>
</reference>
<evidence type="ECO:0000313" key="2">
    <source>
        <dbReference type="EMBL" id="QPS21443.1"/>
    </source>
</evidence>
<dbReference type="InterPro" id="IPR014161">
    <property type="entry name" value="Tol-Pal_TolA"/>
</dbReference>
<evidence type="ECO:0000313" key="3">
    <source>
        <dbReference type="EMBL" id="SQI36779.1"/>
    </source>
</evidence>
<name>A0A2X4UDQ1_SERPL</name>
<sequence>MPLLRNATTALLAALSLTACHSNSPEPKRTGVAITDYYHDVTNAILTETIIKDSYYGQECSMSISLNRQGKVTDINNVKGFTPLCEAGMTAVFSAEIPAPPDEKTYATFKKLVIVFQPQRT</sequence>
<dbReference type="Pfam" id="PF06519">
    <property type="entry name" value="TolA"/>
    <property type="match status" value="1"/>
</dbReference>
<dbReference type="AlphaFoldDB" id="A0A2X4UDQ1"/>
<organism evidence="3 4">
    <name type="scientific">Serratia plymuthica</name>
    <dbReference type="NCBI Taxonomy" id="82996"/>
    <lineage>
        <taxon>Bacteria</taxon>
        <taxon>Pseudomonadati</taxon>
        <taxon>Pseudomonadota</taxon>
        <taxon>Gammaproteobacteria</taxon>
        <taxon>Enterobacterales</taxon>
        <taxon>Yersiniaceae</taxon>
        <taxon>Serratia</taxon>
    </lineage>
</organism>
<dbReference type="STRING" id="82996.ADP72_01630"/>
<dbReference type="GO" id="GO:0019534">
    <property type="term" value="F:toxin transmembrane transporter activity"/>
    <property type="evidence" value="ECO:0007669"/>
    <property type="project" value="InterPro"/>
</dbReference>
<dbReference type="Proteomes" id="UP000248897">
    <property type="component" value="Chromosome 1"/>
</dbReference>
<feature type="chain" id="PRO_5015990731" evidence="1">
    <location>
        <begin position="22"/>
        <end position="121"/>
    </location>
</feature>
<reference evidence="2 5" key="2">
    <citation type="submission" date="2020-12" db="EMBL/GenBank/DDBJ databases">
        <title>FDA dAtabase for Regulatory Grade micrObial Sequences (FDA-ARGOS): Supporting development and validation of Infectious Disease Dx tests.</title>
        <authorList>
            <person name="Sproer C."/>
            <person name="Gronow S."/>
            <person name="Severitt S."/>
            <person name="Schroder I."/>
            <person name="Tallon L."/>
            <person name="Sadzewicz L."/>
            <person name="Zhao X."/>
            <person name="Boylan J."/>
            <person name="Ott S."/>
            <person name="Bowen H."/>
            <person name="Vavikolanu K."/>
            <person name="Mehta A."/>
            <person name="Aluvathingal J."/>
            <person name="Nadendla S."/>
            <person name="Lowell S."/>
            <person name="Myers T."/>
            <person name="Yan Y."/>
            <person name="Sichtig H."/>
        </authorList>
    </citation>
    <scope>NUCLEOTIDE SEQUENCE [LARGE SCALE GENOMIC DNA]</scope>
    <source>
        <strain evidence="2 5">FDAARGOS_907</strain>
    </source>
</reference>
<protein>
    <submittedName>
        <fullName evidence="2">Cell envelope biogenesis protein TolA</fullName>
    </submittedName>
    <submittedName>
        <fullName evidence="3">Cell envelope integrity inner membrane protein TolA</fullName>
    </submittedName>
</protein>
<evidence type="ECO:0000256" key="1">
    <source>
        <dbReference type="SAM" id="SignalP"/>
    </source>
</evidence>
<dbReference type="EMBL" id="LS483469">
    <property type="protein sequence ID" value="SQI36779.1"/>
    <property type="molecule type" value="Genomic_DNA"/>
</dbReference>
<feature type="signal peptide" evidence="1">
    <location>
        <begin position="1"/>
        <end position="21"/>
    </location>
</feature>
<proteinExistence type="predicted"/>
<keyword evidence="5" id="KW-1185">Reference proteome</keyword>
<dbReference type="SUPFAM" id="SSF74653">
    <property type="entry name" value="TolA/TonB C-terminal domain"/>
    <property type="match status" value="1"/>
</dbReference>